<name>A0ABR1KET8_9PEZI</name>
<organism evidence="2 3">
    <name type="scientific">Phyllosticta citriasiana</name>
    <dbReference type="NCBI Taxonomy" id="595635"/>
    <lineage>
        <taxon>Eukaryota</taxon>
        <taxon>Fungi</taxon>
        <taxon>Dikarya</taxon>
        <taxon>Ascomycota</taxon>
        <taxon>Pezizomycotina</taxon>
        <taxon>Dothideomycetes</taxon>
        <taxon>Dothideomycetes incertae sedis</taxon>
        <taxon>Botryosphaeriales</taxon>
        <taxon>Phyllostictaceae</taxon>
        <taxon>Phyllosticta</taxon>
    </lineage>
</organism>
<keyword evidence="3" id="KW-1185">Reference proteome</keyword>
<evidence type="ECO:0000256" key="1">
    <source>
        <dbReference type="SAM" id="MobiDB-lite"/>
    </source>
</evidence>
<feature type="region of interest" description="Disordered" evidence="1">
    <location>
        <begin position="96"/>
        <end position="124"/>
    </location>
</feature>
<comment type="caution">
    <text evidence="2">The sequence shown here is derived from an EMBL/GenBank/DDBJ whole genome shotgun (WGS) entry which is preliminary data.</text>
</comment>
<evidence type="ECO:0008006" key="4">
    <source>
        <dbReference type="Google" id="ProtNLM"/>
    </source>
</evidence>
<gene>
    <name evidence="2" type="ORF">IWZ03DRAFT_42857</name>
</gene>
<dbReference type="EMBL" id="JBBPHU010000010">
    <property type="protein sequence ID" value="KAK7512955.1"/>
    <property type="molecule type" value="Genomic_DNA"/>
</dbReference>
<evidence type="ECO:0000313" key="2">
    <source>
        <dbReference type="EMBL" id="KAK7512955.1"/>
    </source>
</evidence>
<feature type="compositionally biased region" description="Basic and acidic residues" evidence="1">
    <location>
        <begin position="106"/>
        <end position="124"/>
    </location>
</feature>
<evidence type="ECO:0000313" key="3">
    <source>
        <dbReference type="Proteomes" id="UP001363622"/>
    </source>
</evidence>
<proteinExistence type="predicted"/>
<accession>A0ABR1KET8</accession>
<reference evidence="2 3" key="1">
    <citation type="submission" date="2024-04" db="EMBL/GenBank/DDBJ databases">
        <title>Phyllosticta paracitricarpa is synonymous to the EU quarantine fungus P. citricarpa based on phylogenomic analyses.</title>
        <authorList>
            <consortium name="Lawrence Berkeley National Laboratory"/>
            <person name="Van Ingen-Buijs V.A."/>
            <person name="Van Westerhoven A.C."/>
            <person name="Haridas S."/>
            <person name="Skiadas P."/>
            <person name="Martin F."/>
            <person name="Groenewald J.Z."/>
            <person name="Crous P.W."/>
            <person name="Seidl M.F."/>
        </authorList>
    </citation>
    <scope>NUCLEOTIDE SEQUENCE [LARGE SCALE GENOMIC DNA]</scope>
    <source>
        <strain evidence="2 3">CBS 123371</strain>
    </source>
</reference>
<dbReference type="Proteomes" id="UP001363622">
    <property type="component" value="Unassembled WGS sequence"/>
</dbReference>
<sequence length="124" mass="13521">MCVCVCVYFYPWLALLLLLLLLLLLDPWTRTRSAMWLSEVTTGMRCDMMDERRGDCKQASDAVSCFSCRLGSSSGKAIRQPATSCTEVMTSVGACGRAGSVSPSGAEDRPMENNQRRVDKGGGQ</sequence>
<protein>
    <recommendedName>
        <fullName evidence="4">Secreted protein</fullName>
    </recommendedName>
</protein>